<proteinExistence type="predicted"/>
<name>A0A378YW82_9BURK</name>
<dbReference type="Gene3D" id="3.40.190.10">
    <property type="entry name" value="Periplasmic binding protein-like II"/>
    <property type="match status" value="2"/>
</dbReference>
<dbReference type="PROSITE" id="PS51318">
    <property type="entry name" value="TAT"/>
    <property type="match status" value="1"/>
</dbReference>
<dbReference type="InterPro" id="IPR006059">
    <property type="entry name" value="SBP"/>
</dbReference>
<dbReference type="Pfam" id="PF13416">
    <property type="entry name" value="SBP_bac_8"/>
    <property type="match status" value="1"/>
</dbReference>
<dbReference type="Proteomes" id="UP000254573">
    <property type="component" value="Unassembled WGS sequence"/>
</dbReference>
<dbReference type="CDD" id="cd13589">
    <property type="entry name" value="PBP2_polyamine_RpCGA009"/>
    <property type="match status" value="1"/>
</dbReference>
<organism evidence="2 3">
    <name type="scientific">Pandoraea pnomenusa</name>
    <dbReference type="NCBI Taxonomy" id="93220"/>
    <lineage>
        <taxon>Bacteria</taxon>
        <taxon>Pseudomonadati</taxon>
        <taxon>Pseudomonadota</taxon>
        <taxon>Betaproteobacteria</taxon>
        <taxon>Burkholderiales</taxon>
        <taxon>Burkholderiaceae</taxon>
        <taxon>Pandoraea</taxon>
    </lineage>
</organism>
<gene>
    <name evidence="2" type="primary">potD_5</name>
    <name evidence="2" type="ORF">NCTC13160_04265</name>
</gene>
<dbReference type="InterPro" id="IPR006311">
    <property type="entry name" value="TAT_signal"/>
</dbReference>
<evidence type="ECO:0000313" key="2">
    <source>
        <dbReference type="EMBL" id="SUA81402.1"/>
    </source>
</evidence>
<evidence type="ECO:0000313" key="3">
    <source>
        <dbReference type="Proteomes" id="UP000254573"/>
    </source>
</evidence>
<keyword evidence="1" id="KW-0732">Signal</keyword>
<evidence type="ECO:0000256" key="1">
    <source>
        <dbReference type="ARBA" id="ARBA00022729"/>
    </source>
</evidence>
<dbReference type="PANTHER" id="PTHR30222:SF2">
    <property type="entry name" value="ABC TRANSPORTER SUBSTRATE-BINDING PROTEIN"/>
    <property type="match status" value="1"/>
</dbReference>
<dbReference type="KEGG" id="ppno:DA70_09175"/>
<protein>
    <submittedName>
        <fullName evidence="2">Spermidine/putrescine-binding periplasmic protein</fullName>
    </submittedName>
</protein>
<dbReference type="OrthoDB" id="8874923at2"/>
<dbReference type="PANTHER" id="PTHR30222">
    <property type="entry name" value="SPERMIDINE/PUTRESCINE-BINDING PERIPLASMIC PROTEIN"/>
    <property type="match status" value="1"/>
</dbReference>
<dbReference type="AlphaFoldDB" id="A0A378YW82"/>
<reference evidence="2 3" key="1">
    <citation type="submission" date="2018-06" db="EMBL/GenBank/DDBJ databases">
        <authorList>
            <consortium name="Pathogen Informatics"/>
            <person name="Doyle S."/>
        </authorList>
    </citation>
    <scope>NUCLEOTIDE SEQUENCE [LARGE SCALE GENOMIC DNA]</scope>
    <source>
        <strain evidence="2 3">NCTC13160</strain>
    </source>
</reference>
<dbReference type="SUPFAM" id="SSF53850">
    <property type="entry name" value="Periplasmic binding protein-like II"/>
    <property type="match status" value="1"/>
</dbReference>
<sequence length="355" mass="39438">MKNETSNPSAGRRSVIKLLGAAAGAAVSAPFIHTARAADPLFVNTWGGDWEKAAAAHLFEPFTRDTGIPIRTVSPVSYAKLAAQARTGVYEFDVTTLGGGELIRAVEAGLVEKIDTSIIDMKQLPPGQAYMSGIATHAFATVIASRKDKFPNGGPQNWAEFWDTQRFPGPRSLQRYAARVVPLALLADGVPAGKLYPMDLDRAFKSFDRIKKDVRVWWTQGQQSQQLLRDGEVNAVAIWHGRALSLIRQNAPVELVWNQGEIDRAYWVVSKGTPRAKQAWQFIASALKAERLAKFCMQADYSPVDQRVFQFIPDAQAKGMPTYPANYRLTFEQDLARMGPQLNELSRRFDQFVVR</sequence>
<accession>A0A378YW82</accession>
<dbReference type="RefSeq" id="WP_025249526.1">
    <property type="nucleotide sequence ID" value="NZ_CP007506.3"/>
</dbReference>
<dbReference type="EMBL" id="UGSG01000001">
    <property type="protein sequence ID" value="SUA81402.1"/>
    <property type="molecule type" value="Genomic_DNA"/>
</dbReference>